<feature type="compositionally biased region" description="Basic and acidic residues" evidence="7">
    <location>
        <begin position="58"/>
        <end position="70"/>
    </location>
</feature>
<keyword evidence="5 6" id="KW-0539">Nucleus</keyword>
<comment type="similarity">
    <text evidence="2 6">Belongs to the Mediator complex subunit 10 family.</text>
</comment>
<protein>
    <recommendedName>
        <fullName evidence="6">Mediator of RNA polymerase II transcription subunit 10</fullName>
    </recommendedName>
    <alternativeName>
        <fullName evidence="6">Mediator complex subunit 10</fullName>
    </alternativeName>
</protein>
<evidence type="ECO:0000256" key="4">
    <source>
        <dbReference type="ARBA" id="ARBA00023163"/>
    </source>
</evidence>
<dbReference type="Proteomes" id="UP000224006">
    <property type="component" value="Chromosome VI"/>
</dbReference>
<evidence type="ECO:0000313" key="8">
    <source>
        <dbReference type="EMBL" id="PFH34798.1"/>
    </source>
</evidence>
<evidence type="ECO:0000256" key="2">
    <source>
        <dbReference type="ARBA" id="ARBA00005389"/>
    </source>
</evidence>
<feature type="region of interest" description="Disordered" evidence="7">
    <location>
        <begin position="258"/>
        <end position="278"/>
    </location>
</feature>
<evidence type="ECO:0000256" key="3">
    <source>
        <dbReference type="ARBA" id="ARBA00023015"/>
    </source>
</evidence>
<evidence type="ECO:0000256" key="1">
    <source>
        <dbReference type="ARBA" id="ARBA00004123"/>
    </source>
</evidence>
<evidence type="ECO:0000313" key="9">
    <source>
        <dbReference type="Proteomes" id="UP000224006"/>
    </source>
</evidence>
<feature type="compositionally biased region" description="Low complexity" evidence="7">
    <location>
        <begin position="27"/>
        <end position="46"/>
    </location>
</feature>
<dbReference type="OrthoDB" id="333414at2759"/>
<keyword evidence="9" id="KW-1185">Reference proteome</keyword>
<evidence type="ECO:0000256" key="5">
    <source>
        <dbReference type="ARBA" id="ARBA00023242"/>
    </source>
</evidence>
<comment type="subcellular location">
    <subcellularLocation>
        <location evidence="1 6">Nucleus</location>
    </subcellularLocation>
</comment>
<dbReference type="AlphaFoldDB" id="A0A2A9M8J3"/>
<dbReference type="InterPro" id="IPR019145">
    <property type="entry name" value="Mediator_Med10"/>
</dbReference>
<dbReference type="GO" id="GO:0016592">
    <property type="term" value="C:mediator complex"/>
    <property type="evidence" value="ECO:0007669"/>
    <property type="project" value="InterPro"/>
</dbReference>
<reference evidence="8 9" key="1">
    <citation type="submission" date="2017-09" db="EMBL/GenBank/DDBJ databases">
        <title>Genome sequencing of Besnoitia besnoiti strain Bb-Ger1.</title>
        <authorList>
            <person name="Schares G."/>
            <person name="Venepally P."/>
            <person name="Lorenzi H.A."/>
        </authorList>
    </citation>
    <scope>NUCLEOTIDE SEQUENCE [LARGE SCALE GENOMIC DNA]</scope>
    <source>
        <strain evidence="8 9">Bb-Ger1</strain>
    </source>
</reference>
<keyword evidence="6" id="KW-0010">Activator</keyword>
<comment type="caution">
    <text evidence="8">The sequence shown here is derived from an EMBL/GenBank/DDBJ whole genome shotgun (WGS) entry which is preliminary data.</text>
</comment>
<feature type="compositionally biased region" description="Basic and acidic residues" evidence="7">
    <location>
        <begin position="86"/>
        <end position="100"/>
    </location>
</feature>
<dbReference type="GO" id="GO:0006357">
    <property type="term" value="P:regulation of transcription by RNA polymerase II"/>
    <property type="evidence" value="ECO:0007669"/>
    <property type="project" value="InterPro"/>
</dbReference>
<feature type="region of interest" description="Disordered" evidence="7">
    <location>
        <begin position="1"/>
        <end position="117"/>
    </location>
</feature>
<evidence type="ECO:0000256" key="6">
    <source>
        <dbReference type="RuleBase" id="RU364146"/>
    </source>
</evidence>
<comment type="function">
    <text evidence="6">Component of the Mediator complex, a coactivator involved in the regulated transcription of nearly all RNA polymerase II-dependent genes. Mediator functions as a bridge to convey information from gene-specific regulatory proteins to the basal RNA polymerase II transcription machinery. Mediator is recruited to promoters by direct interactions with regulatory proteins and serves as a scaffold for the assembly of a functional preinitiation complex with RNA polymerase II and the general transcription factors.</text>
</comment>
<evidence type="ECO:0000256" key="7">
    <source>
        <dbReference type="SAM" id="MobiDB-lite"/>
    </source>
</evidence>
<sequence>MSLQPSSSSSLPPASPLPSTGTTFPISAFPAESSSAAPTAVPAAAPGLPSLSTAPLSQREEVASSDEDHSSLSNSSSDGNDSEDEPGSKRAKTAENADVKSKRKNRDKGSLAGSERHRRKVAKLYLKTVHCLTKITLLLEDGNVVLPAGRTDNKTSRRLSKLLLRYDRMLVKLEEYMATSSHLANASVPVGLLKALDMNVDPMDWMKRCVVDVHREKNDQLRGVFQAFGAYEATLHDAMRYGPADRLLPPLPRLCPHSAGSAGPFQTPADGNTCAPDQ</sequence>
<feature type="compositionally biased region" description="Low complexity" evidence="7">
    <location>
        <begin position="1"/>
        <end position="12"/>
    </location>
</feature>
<comment type="subunit">
    <text evidence="6">Component of the Mediator complex.</text>
</comment>
<accession>A0A2A9M8J3</accession>
<keyword evidence="3 6" id="KW-0805">Transcription regulation</keyword>
<dbReference type="VEuPathDB" id="ToxoDB:BESB_068310"/>
<name>A0A2A9M8J3_BESBE</name>
<keyword evidence="4 6" id="KW-0804">Transcription</keyword>
<dbReference type="Pfam" id="PF09748">
    <property type="entry name" value="Med10"/>
    <property type="match status" value="1"/>
</dbReference>
<dbReference type="GO" id="GO:0003712">
    <property type="term" value="F:transcription coregulator activity"/>
    <property type="evidence" value="ECO:0007669"/>
    <property type="project" value="InterPro"/>
</dbReference>
<gene>
    <name evidence="6" type="primary">MED10</name>
    <name evidence="8" type="ORF">BESB_068310</name>
</gene>
<proteinExistence type="inferred from homology"/>
<dbReference type="EMBL" id="NWUJ01000006">
    <property type="protein sequence ID" value="PFH34798.1"/>
    <property type="molecule type" value="Genomic_DNA"/>
</dbReference>
<organism evidence="8 9">
    <name type="scientific">Besnoitia besnoiti</name>
    <name type="common">Apicomplexan protozoan</name>
    <dbReference type="NCBI Taxonomy" id="94643"/>
    <lineage>
        <taxon>Eukaryota</taxon>
        <taxon>Sar</taxon>
        <taxon>Alveolata</taxon>
        <taxon>Apicomplexa</taxon>
        <taxon>Conoidasida</taxon>
        <taxon>Coccidia</taxon>
        <taxon>Eucoccidiorida</taxon>
        <taxon>Eimeriorina</taxon>
        <taxon>Sarcocystidae</taxon>
        <taxon>Besnoitia</taxon>
    </lineage>
</organism>